<comment type="caution">
    <text evidence="4">The sequence shown here is derived from an EMBL/GenBank/DDBJ whole genome shotgun (WGS) entry which is preliminary data.</text>
</comment>
<dbReference type="Pfam" id="PF09423">
    <property type="entry name" value="PhoD"/>
    <property type="match status" value="1"/>
</dbReference>
<accession>A0ABX0XZL1</accession>
<dbReference type="Gene3D" id="2.60.40.380">
    <property type="entry name" value="Purple acid phosphatase-like, N-terminal"/>
    <property type="match status" value="1"/>
</dbReference>
<feature type="signal peptide" evidence="1">
    <location>
        <begin position="1"/>
        <end position="36"/>
    </location>
</feature>
<dbReference type="InterPro" id="IPR019546">
    <property type="entry name" value="TAT_signal_bac_arc"/>
</dbReference>
<feature type="chain" id="PRO_5047465266" evidence="1">
    <location>
        <begin position="37"/>
        <end position="542"/>
    </location>
</feature>
<dbReference type="Gene3D" id="3.60.21.70">
    <property type="entry name" value="PhoD-like phosphatase"/>
    <property type="match status" value="1"/>
</dbReference>
<dbReference type="InterPro" id="IPR018946">
    <property type="entry name" value="PhoD-like_MPP"/>
</dbReference>
<feature type="domain" description="PhoD-like phosphatase metallophosphatase" evidence="2">
    <location>
        <begin position="152"/>
        <end position="504"/>
    </location>
</feature>
<dbReference type="InterPro" id="IPR006311">
    <property type="entry name" value="TAT_signal"/>
</dbReference>
<dbReference type="InterPro" id="IPR029052">
    <property type="entry name" value="Metallo-depent_PP-like"/>
</dbReference>
<dbReference type="Pfam" id="PF16655">
    <property type="entry name" value="PhoD_N"/>
    <property type="match status" value="1"/>
</dbReference>
<dbReference type="RefSeq" id="WP_167926400.1">
    <property type="nucleotide sequence ID" value="NZ_JAATVY010000012.1"/>
</dbReference>
<dbReference type="NCBIfam" id="TIGR01409">
    <property type="entry name" value="TAT_signal_seq"/>
    <property type="match status" value="1"/>
</dbReference>
<dbReference type="Proteomes" id="UP000722989">
    <property type="component" value="Unassembled WGS sequence"/>
</dbReference>
<dbReference type="InterPro" id="IPR032093">
    <property type="entry name" value="PhoD_N"/>
</dbReference>
<keyword evidence="1" id="KW-0732">Signal</keyword>
<gene>
    <name evidence="4" type="ORF">HC031_17440</name>
</gene>
<dbReference type="SUPFAM" id="SSF56300">
    <property type="entry name" value="Metallo-dependent phosphatases"/>
    <property type="match status" value="1"/>
</dbReference>
<evidence type="ECO:0000259" key="2">
    <source>
        <dbReference type="Pfam" id="PF09423"/>
    </source>
</evidence>
<keyword evidence="5" id="KW-1185">Reference proteome</keyword>
<evidence type="ECO:0000313" key="4">
    <source>
        <dbReference type="EMBL" id="NJC71488.1"/>
    </source>
</evidence>
<dbReference type="EMBL" id="JAATVY010000012">
    <property type="protein sequence ID" value="NJC71488.1"/>
    <property type="molecule type" value="Genomic_DNA"/>
</dbReference>
<dbReference type="CDD" id="cd07389">
    <property type="entry name" value="MPP_PhoD"/>
    <property type="match status" value="1"/>
</dbReference>
<evidence type="ECO:0000313" key="5">
    <source>
        <dbReference type="Proteomes" id="UP000722989"/>
    </source>
</evidence>
<proteinExistence type="predicted"/>
<evidence type="ECO:0000259" key="3">
    <source>
        <dbReference type="Pfam" id="PF16655"/>
    </source>
</evidence>
<sequence length="542" mass="59238">MVNTSLERRTLLKAAGTAAGAAAVLTPLGLASPAHAATTVFQHGVASGDPLPDGILLWTRVTPTDESRPGSGLGPVVAVEWHVATDPGFAAVVRSGTVSTGPDRDHTVKIDVTGLRPATTYYYRFRYGATTSPVGRTHTAPAYDTDLAHLRLGVVSCANWEAGYFSAYRHLAARGDLDAVVHLGDYIYEYKTGEFAAAGRVVRPHQPANEIITLRDYRIRHATYKTDPDLQALHALVPWIITWDDHEFANDAWSGGAQNHDPATEGSWADRVAAAHRAYAEWMPVRLGPDARIYRRLRFGTLADLSMLDLRSYRSQQASGVAVDDPNRTITGHAQLDWLLSGLATSTTRWKLVGNPVMISRLDFGTLPAWSLGPLATLLGIPSNGYTVNPDDWDGYNADREHLVNFLRANRVSNVVFLTGDIHSSWASELTTRTTVQSPTAVEFVVTSVTSDNVDDFTHTPPDTLSLAIAGVLRAANPHVKWAELDQHGYGVLDVTPDRCRMDWYFVTDRTKADAGAYLARSFSVDNGVARLHEEVARLHEE</sequence>
<name>A0ABX0XZL1_9ACTN</name>
<dbReference type="PANTHER" id="PTHR43606">
    <property type="entry name" value="PHOSPHATASE, PUTATIVE (AFU_ORTHOLOGUE AFUA_6G08710)-RELATED"/>
    <property type="match status" value="1"/>
</dbReference>
<feature type="domain" description="Phospholipase D N-terminal" evidence="3">
    <location>
        <begin position="43"/>
        <end position="139"/>
    </location>
</feature>
<reference evidence="4 5" key="1">
    <citation type="submission" date="2020-03" db="EMBL/GenBank/DDBJ databases">
        <title>WGS of the type strain of Planosporangium spp.</title>
        <authorList>
            <person name="Thawai C."/>
        </authorList>
    </citation>
    <scope>NUCLEOTIDE SEQUENCE [LARGE SCALE GENOMIC DNA]</scope>
    <source>
        <strain evidence="4 5">TBRC 5610</strain>
    </source>
</reference>
<dbReference type="PANTHER" id="PTHR43606:SF2">
    <property type="entry name" value="ALKALINE PHOSPHATASE FAMILY PROTEIN (AFU_ORTHOLOGUE AFUA_5G03860)"/>
    <property type="match status" value="1"/>
</dbReference>
<dbReference type="InterPro" id="IPR052900">
    <property type="entry name" value="Phospholipid_Metab_Enz"/>
</dbReference>
<protein>
    <submittedName>
        <fullName evidence="4">Twin-arginine translocation signal domain-containing protein</fullName>
    </submittedName>
</protein>
<dbReference type="InterPro" id="IPR038607">
    <property type="entry name" value="PhoD-like_sf"/>
</dbReference>
<evidence type="ECO:0000256" key="1">
    <source>
        <dbReference type="SAM" id="SignalP"/>
    </source>
</evidence>
<dbReference type="PROSITE" id="PS51318">
    <property type="entry name" value="TAT"/>
    <property type="match status" value="1"/>
</dbReference>
<organism evidence="4 5">
    <name type="scientific">Planosporangium thailandense</name>
    <dbReference type="NCBI Taxonomy" id="765197"/>
    <lineage>
        <taxon>Bacteria</taxon>
        <taxon>Bacillati</taxon>
        <taxon>Actinomycetota</taxon>
        <taxon>Actinomycetes</taxon>
        <taxon>Micromonosporales</taxon>
        <taxon>Micromonosporaceae</taxon>
        <taxon>Planosporangium</taxon>
    </lineage>
</organism>